<keyword evidence="2" id="KW-1185">Reference proteome</keyword>
<comment type="caution">
    <text evidence="1">The sequence shown here is derived from an EMBL/GenBank/DDBJ whole genome shotgun (WGS) entry which is preliminary data.</text>
</comment>
<protein>
    <submittedName>
        <fullName evidence="1">Uncharacterized protein</fullName>
    </submittedName>
</protein>
<reference evidence="1" key="1">
    <citation type="submission" date="2020-10" db="EMBL/GenBank/DDBJ databases">
        <title>Unveiling of a novel bifunctional photoreceptor, Dualchrome1, isolated from a cosmopolitan green alga.</title>
        <authorList>
            <person name="Suzuki S."/>
            <person name="Kawachi M."/>
        </authorList>
    </citation>
    <scope>NUCLEOTIDE SEQUENCE</scope>
    <source>
        <strain evidence="1">NIES 2893</strain>
    </source>
</reference>
<sequence length="104" mass="11910">MTHGRGGNQWRGARYLAWAANEEDDSDLERDDNERTQDMVLEVERRNLHLQRARTRRAGSFLAQPFYVQNIEDDDAPSFRRFVRGADSCACINPISARGGPRTT</sequence>
<accession>A0A830HLA9</accession>
<dbReference type="AlphaFoldDB" id="A0A830HLA9"/>
<evidence type="ECO:0000313" key="2">
    <source>
        <dbReference type="Proteomes" id="UP000660262"/>
    </source>
</evidence>
<proteinExistence type="predicted"/>
<dbReference type="Proteomes" id="UP000660262">
    <property type="component" value="Unassembled WGS sequence"/>
</dbReference>
<gene>
    <name evidence="1" type="ORF">PPROV_000670600</name>
</gene>
<dbReference type="EMBL" id="BNJQ01000018">
    <property type="protein sequence ID" value="GHP07964.1"/>
    <property type="molecule type" value="Genomic_DNA"/>
</dbReference>
<organism evidence="1 2">
    <name type="scientific">Pycnococcus provasolii</name>
    <dbReference type="NCBI Taxonomy" id="41880"/>
    <lineage>
        <taxon>Eukaryota</taxon>
        <taxon>Viridiplantae</taxon>
        <taxon>Chlorophyta</taxon>
        <taxon>Pseudoscourfieldiophyceae</taxon>
        <taxon>Pseudoscourfieldiales</taxon>
        <taxon>Pycnococcaceae</taxon>
        <taxon>Pycnococcus</taxon>
    </lineage>
</organism>
<name>A0A830HLA9_9CHLO</name>
<evidence type="ECO:0000313" key="1">
    <source>
        <dbReference type="EMBL" id="GHP07964.1"/>
    </source>
</evidence>